<dbReference type="Proteomes" id="UP001476798">
    <property type="component" value="Unassembled WGS sequence"/>
</dbReference>
<sequence>MTACPARSYCFHGNARTGPPSCSIRRFSARARTGVSKLWGRAEGPQTPRSAGEPAVPLHRWTQDLLLPASGSCTQQPGQVTAEHLCTGTVWSACSRMVHSANSLVFLTKSQ</sequence>
<proteinExistence type="predicted"/>
<accession>A0ABV0PJ16</accession>
<keyword evidence="2" id="KW-1185">Reference proteome</keyword>
<comment type="caution">
    <text evidence="1">The sequence shown here is derived from an EMBL/GenBank/DDBJ whole genome shotgun (WGS) entry which is preliminary data.</text>
</comment>
<organism evidence="1 2">
    <name type="scientific">Goodea atripinnis</name>
    <dbReference type="NCBI Taxonomy" id="208336"/>
    <lineage>
        <taxon>Eukaryota</taxon>
        <taxon>Metazoa</taxon>
        <taxon>Chordata</taxon>
        <taxon>Craniata</taxon>
        <taxon>Vertebrata</taxon>
        <taxon>Euteleostomi</taxon>
        <taxon>Actinopterygii</taxon>
        <taxon>Neopterygii</taxon>
        <taxon>Teleostei</taxon>
        <taxon>Neoteleostei</taxon>
        <taxon>Acanthomorphata</taxon>
        <taxon>Ovalentaria</taxon>
        <taxon>Atherinomorphae</taxon>
        <taxon>Cyprinodontiformes</taxon>
        <taxon>Goodeidae</taxon>
        <taxon>Goodea</taxon>
    </lineage>
</organism>
<evidence type="ECO:0000313" key="1">
    <source>
        <dbReference type="EMBL" id="MEQ2183414.1"/>
    </source>
</evidence>
<dbReference type="EMBL" id="JAHRIO010075872">
    <property type="protein sequence ID" value="MEQ2183414.1"/>
    <property type="molecule type" value="Genomic_DNA"/>
</dbReference>
<protein>
    <submittedName>
        <fullName evidence="1">Uncharacterized protein</fullName>
    </submittedName>
</protein>
<reference evidence="1 2" key="1">
    <citation type="submission" date="2021-06" db="EMBL/GenBank/DDBJ databases">
        <authorList>
            <person name="Palmer J.M."/>
        </authorList>
    </citation>
    <scope>NUCLEOTIDE SEQUENCE [LARGE SCALE GENOMIC DNA]</scope>
    <source>
        <strain evidence="1 2">GA_2019</strain>
        <tissue evidence="1">Muscle</tissue>
    </source>
</reference>
<gene>
    <name evidence="1" type="ORF">GOODEAATRI_032262</name>
</gene>
<name>A0ABV0PJ16_9TELE</name>
<evidence type="ECO:0000313" key="2">
    <source>
        <dbReference type="Proteomes" id="UP001476798"/>
    </source>
</evidence>